<dbReference type="EC" id="2.1.1.79" evidence="6"/>
<dbReference type="GO" id="GO:0008825">
    <property type="term" value="F:cyclopropane-fatty-acyl-phospholipid synthase activity"/>
    <property type="evidence" value="ECO:0007669"/>
    <property type="project" value="UniProtKB-EC"/>
</dbReference>
<dbReference type="SUPFAM" id="SSF53335">
    <property type="entry name" value="S-adenosyl-L-methionine-dependent methyltransferases"/>
    <property type="match status" value="1"/>
</dbReference>
<proteinExistence type="inferred from homology"/>
<dbReference type="PIRSF" id="PIRSF003085">
    <property type="entry name" value="CMAS"/>
    <property type="match status" value="1"/>
</dbReference>
<dbReference type="EMBL" id="JACIDS010000002">
    <property type="protein sequence ID" value="MBB3930866.1"/>
    <property type="molecule type" value="Genomic_DNA"/>
</dbReference>
<dbReference type="AlphaFoldDB" id="A0A840AR67"/>
<comment type="similarity">
    <text evidence="1">Belongs to the CFA/CMAS family.</text>
</comment>
<keyword evidence="3 6" id="KW-0808">Transferase</keyword>
<dbReference type="GO" id="GO:0008610">
    <property type="term" value="P:lipid biosynthetic process"/>
    <property type="evidence" value="ECO:0007669"/>
    <property type="project" value="InterPro"/>
</dbReference>
<dbReference type="InterPro" id="IPR029063">
    <property type="entry name" value="SAM-dependent_MTases_sf"/>
</dbReference>
<keyword evidence="7" id="KW-1185">Reference proteome</keyword>
<dbReference type="Pfam" id="PF02353">
    <property type="entry name" value="CMAS"/>
    <property type="match status" value="1"/>
</dbReference>
<reference evidence="6 7" key="1">
    <citation type="submission" date="2020-08" db="EMBL/GenBank/DDBJ databases">
        <title>Genomic Encyclopedia of Type Strains, Phase IV (KMG-IV): sequencing the most valuable type-strain genomes for metagenomic binning, comparative biology and taxonomic classification.</title>
        <authorList>
            <person name="Goeker M."/>
        </authorList>
    </citation>
    <scope>NUCLEOTIDE SEQUENCE [LARGE SCALE GENOMIC DNA]</scope>
    <source>
        <strain evidence="6 7">DSM 25966</strain>
    </source>
</reference>
<gene>
    <name evidence="6" type="ORF">GGR25_001905</name>
</gene>
<dbReference type="PANTHER" id="PTHR43667">
    <property type="entry name" value="CYCLOPROPANE-FATTY-ACYL-PHOSPHOLIPID SYNTHASE"/>
    <property type="match status" value="1"/>
</dbReference>
<dbReference type="GO" id="GO:0032259">
    <property type="term" value="P:methylation"/>
    <property type="evidence" value="ECO:0007669"/>
    <property type="project" value="UniProtKB-KW"/>
</dbReference>
<dbReference type="RefSeq" id="WP_183398480.1">
    <property type="nucleotide sequence ID" value="NZ_JACIDS010000002.1"/>
</dbReference>
<evidence type="ECO:0000256" key="3">
    <source>
        <dbReference type="ARBA" id="ARBA00022679"/>
    </source>
</evidence>
<evidence type="ECO:0000256" key="1">
    <source>
        <dbReference type="ARBA" id="ARBA00010815"/>
    </source>
</evidence>
<dbReference type="InterPro" id="IPR050723">
    <property type="entry name" value="CFA/CMAS"/>
</dbReference>
<evidence type="ECO:0000313" key="6">
    <source>
        <dbReference type="EMBL" id="MBB3930866.1"/>
    </source>
</evidence>
<evidence type="ECO:0000256" key="2">
    <source>
        <dbReference type="ARBA" id="ARBA00022603"/>
    </source>
</evidence>
<keyword evidence="4" id="KW-0949">S-adenosyl-L-methionine</keyword>
<dbReference type="PANTHER" id="PTHR43667:SF1">
    <property type="entry name" value="CYCLOPROPANE-FATTY-ACYL-PHOSPHOLIPID SYNTHASE"/>
    <property type="match status" value="1"/>
</dbReference>
<evidence type="ECO:0000256" key="4">
    <source>
        <dbReference type="ARBA" id="ARBA00022691"/>
    </source>
</evidence>
<keyword evidence="2 6" id="KW-0489">Methyltransferase</keyword>
<name>A0A840AR67_9HYPH</name>
<sequence>MNQLLVNYLSRVLVKGSLEFVDPSGKVHRFGDGSGETVRVRVTTNKALRQLFLNPELKLGEAFMDGTFVVEKGSIYDFLAVTLQNIGGGGRTLWARIIYRLRVMTRRVRQWNTPFRAKQNVAHHYDLDGRLYSLFLDSDQQYSCAYFETPETTLEDAQYAKKRHLAAKLALQSGQRVLDIGSGWGGLGLFLANHADVDVTGVTLSEEQHKVSNARAGEQDLAHRTRFLLQDYRSLKSRFDRIVSVGMFEHVGVGHYDEFFKKVRDLLTDDGVMVLHSIGRFDGPGETNSWIHKYIFPGGYIPSLSEVLPAIERAGLKVTDIEILRLHYAETLKAWRERFLARWDEVKALYDERFCRMWEFYLAASETAFRYQDMMNFQIQIVRDQHALPMTRDYIWQSEEALRRRDLAGTRPSLKIAGE</sequence>
<evidence type="ECO:0000256" key="5">
    <source>
        <dbReference type="ARBA" id="ARBA00023098"/>
    </source>
</evidence>
<dbReference type="Proteomes" id="UP000553963">
    <property type="component" value="Unassembled WGS sequence"/>
</dbReference>
<dbReference type="InterPro" id="IPR003333">
    <property type="entry name" value="CMAS"/>
</dbReference>
<keyword evidence="5" id="KW-0443">Lipid metabolism</keyword>
<protein>
    <submittedName>
        <fullName evidence="6">Cyclopropane-fatty-acyl-phospholipid synthase</fullName>
        <ecNumber evidence="6">2.1.1.79</ecNumber>
    </submittedName>
</protein>
<evidence type="ECO:0000313" key="7">
    <source>
        <dbReference type="Proteomes" id="UP000553963"/>
    </source>
</evidence>
<accession>A0A840AR67</accession>
<dbReference type="Gene3D" id="3.40.50.150">
    <property type="entry name" value="Vaccinia Virus protein VP39"/>
    <property type="match status" value="1"/>
</dbReference>
<comment type="caution">
    <text evidence="6">The sequence shown here is derived from an EMBL/GenBank/DDBJ whole genome shotgun (WGS) entry which is preliminary data.</text>
</comment>
<organism evidence="6 7">
    <name type="scientific">Kaistia hirudinis</name>
    <dbReference type="NCBI Taxonomy" id="1293440"/>
    <lineage>
        <taxon>Bacteria</taxon>
        <taxon>Pseudomonadati</taxon>
        <taxon>Pseudomonadota</taxon>
        <taxon>Alphaproteobacteria</taxon>
        <taxon>Hyphomicrobiales</taxon>
        <taxon>Kaistiaceae</taxon>
        <taxon>Kaistia</taxon>
    </lineage>
</organism>
<dbReference type="CDD" id="cd02440">
    <property type="entry name" value="AdoMet_MTases"/>
    <property type="match status" value="1"/>
</dbReference>